<keyword evidence="1" id="KW-0732">Signal</keyword>
<evidence type="ECO:0008006" key="4">
    <source>
        <dbReference type="Google" id="ProtNLM"/>
    </source>
</evidence>
<dbReference type="EMBL" id="JAXIVS010000014">
    <property type="protein sequence ID" value="MDY7231416.1"/>
    <property type="molecule type" value="Genomic_DNA"/>
</dbReference>
<proteinExistence type="predicted"/>
<evidence type="ECO:0000256" key="1">
    <source>
        <dbReference type="SAM" id="SignalP"/>
    </source>
</evidence>
<keyword evidence="3" id="KW-1185">Reference proteome</keyword>
<evidence type="ECO:0000313" key="3">
    <source>
        <dbReference type="Proteomes" id="UP001291309"/>
    </source>
</evidence>
<feature type="signal peptide" evidence="1">
    <location>
        <begin position="1"/>
        <end position="20"/>
    </location>
</feature>
<accession>A0ABU5HDI9</accession>
<evidence type="ECO:0000313" key="2">
    <source>
        <dbReference type="EMBL" id="MDY7231416.1"/>
    </source>
</evidence>
<name>A0ABU5HDI9_9BACT</name>
<feature type="chain" id="PRO_5045451349" description="Lipoprotein" evidence="1">
    <location>
        <begin position="21"/>
        <end position="271"/>
    </location>
</feature>
<reference evidence="2 3" key="1">
    <citation type="submission" date="2023-12" db="EMBL/GenBank/DDBJ databases">
        <title>the genome sequence of Hyalangium sp. s54d21.</title>
        <authorList>
            <person name="Zhang X."/>
        </authorList>
    </citation>
    <scope>NUCLEOTIDE SEQUENCE [LARGE SCALE GENOMIC DNA]</scope>
    <source>
        <strain evidence="3">s54d21</strain>
    </source>
</reference>
<sequence length="271" mass="29452">MRITLAVVIAGALCGASAWAAAPVGAGKVYAGKEGESVAIIPLTGPESKDGKQVLLYVQGTSSEFDGKALLHTMSETNKGADYFTPYRGENFYTLVVRDSWGTKRYELWVPGRKDGLSVTFDEKRTQALKAEDIYSQHQKQKSDGTLGKLAAFNRKEREDGNQQSFADELKAMNEACGTKVTASIDWKSVSDDVIKKYSIASYCANPLSSLRGLCDSAAGKKAITAKVKKLTCQFGTELKLAIQEGTVSWTTAPDAANQEEFATKYFEKNL</sequence>
<protein>
    <recommendedName>
        <fullName evidence="4">Lipoprotein</fullName>
    </recommendedName>
</protein>
<gene>
    <name evidence="2" type="ORF">SYV04_33805</name>
</gene>
<comment type="caution">
    <text evidence="2">The sequence shown here is derived from an EMBL/GenBank/DDBJ whole genome shotgun (WGS) entry which is preliminary data.</text>
</comment>
<dbReference type="Proteomes" id="UP001291309">
    <property type="component" value="Unassembled WGS sequence"/>
</dbReference>
<dbReference type="RefSeq" id="WP_321550125.1">
    <property type="nucleotide sequence ID" value="NZ_JAXIVS010000014.1"/>
</dbReference>
<organism evidence="2 3">
    <name type="scientific">Hyalangium rubrum</name>
    <dbReference type="NCBI Taxonomy" id="3103134"/>
    <lineage>
        <taxon>Bacteria</taxon>
        <taxon>Pseudomonadati</taxon>
        <taxon>Myxococcota</taxon>
        <taxon>Myxococcia</taxon>
        <taxon>Myxococcales</taxon>
        <taxon>Cystobacterineae</taxon>
        <taxon>Archangiaceae</taxon>
        <taxon>Hyalangium</taxon>
    </lineage>
</organism>